<evidence type="ECO:0000256" key="5">
    <source>
        <dbReference type="SAM" id="Phobius"/>
    </source>
</evidence>
<feature type="transmembrane region" description="Helical" evidence="5">
    <location>
        <begin position="341"/>
        <end position="365"/>
    </location>
</feature>
<proteinExistence type="predicted"/>
<accession>A0A1G2A7X6</accession>
<feature type="domain" description="O-antigen ligase-related" evidence="6">
    <location>
        <begin position="215"/>
        <end position="358"/>
    </location>
</feature>
<evidence type="ECO:0000259" key="6">
    <source>
        <dbReference type="Pfam" id="PF04932"/>
    </source>
</evidence>
<dbReference type="PANTHER" id="PTHR37422">
    <property type="entry name" value="TEICHURONIC ACID BIOSYNTHESIS PROTEIN TUAE"/>
    <property type="match status" value="1"/>
</dbReference>
<comment type="caution">
    <text evidence="7">The sequence shown here is derived from an EMBL/GenBank/DDBJ whole genome shotgun (WGS) entry which is preliminary data.</text>
</comment>
<protein>
    <recommendedName>
        <fullName evidence="6">O-antigen ligase-related domain-containing protein</fullName>
    </recommendedName>
</protein>
<dbReference type="Proteomes" id="UP000178315">
    <property type="component" value="Unassembled WGS sequence"/>
</dbReference>
<keyword evidence="2 5" id="KW-0812">Transmembrane</keyword>
<dbReference type="InterPro" id="IPR007016">
    <property type="entry name" value="O-antigen_ligase-rel_domated"/>
</dbReference>
<evidence type="ECO:0000256" key="1">
    <source>
        <dbReference type="ARBA" id="ARBA00004141"/>
    </source>
</evidence>
<gene>
    <name evidence="7" type="ORF">A3H61_03985</name>
</gene>
<keyword evidence="4 5" id="KW-0472">Membrane</keyword>
<feature type="transmembrane region" description="Helical" evidence="5">
    <location>
        <begin position="377"/>
        <end position="395"/>
    </location>
</feature>
<sequence length="433" mass="49484">MNIIFFIPPLLILAYLAYRNTNYGIYVILATIPGYLLRGNVWLVPTTWLELAIYTVSAISLYKHVRKKTLAPHWYYALHGAKHYIIPALIFLFAALVSVLASPDQMRALGIIKAWFFDPLLFSILLLDKLTCEKVLKRMLYALSFSSMPIMLYGIFEYALGVGLSIPGRLDSFFESPNYVSMYLVPLSLLILGYLVTSRPAIARWQKIYCILWLIGSAATIILTKSFGGWFAAGGGIIFLALFHKKITAKKLVMLVFISLALITLGFYGYQKSKTHYNSFWNINSFETRLEVWAHTLRMITYKPITGSGLGGFHDEYISHIEKLPREKQPIEKDVLWPHNIYLALLVENGVLSLAAFLWIILIFYSETLRSYFKENNTLILPSAAAMTSILLHGFVDTPYLKNDLSLLFWIIIAVSVAREHDFDRSKNFHRLH</sequence>
<dbReference type="PANTHER" id="PTHR37422:SF17">
    <property type="entry name" value="O-ANTIGEN LIGASE"/>
    <property type="match status" value="1"/>
</dbReference>
<dbReference type="InterPro" id="IPR051533">
    <property type="entry name" value="WaaL-like"/>
</dbReference>
<feature type="transmembrane region" description="Helical" evidence="5">
    <location>
        <begin position="83"/>
        <end position="102"/>
    </location>
</feature>
<evidence type="ECO:0000256" key="4">
    <source>
        <dbReference type="ARBA" id="ARBA00023136"/>
    </source>
</evidence>
<organism evidence="7 8">
    <name type="scientific">Candidatus Jacksonbacteria bacterium RIFCSPLOWO2_02_FULL_44_20</name>
    <dbReference type="NCBI Taxonomy" id="1798460"/>
    <lineage>
        <taxon>Bacteria</taxon>
        <taxon>Candidatus Jacksoniibacteriota</taxon>
    </lineage>
</organism>
<evidence type="ECO:0000256" key="3">
    <source>
        <dbReference type="ARBA" id="ARBA00022989"/>
    </source>
</evidence>
<feature type="transmembrane region" description="Helical" evidence="5">
    <location>
        <begin position="229"/>
        <end position="245"/>
    </location>
</feature>
<feature type="transmembrane region" description="Helical" evidence="5">
    <location>
        <begin position="180"/>
        <end position="196"/>
    </location>
</feature>
<feature type="transmembrane region" description="Helical" evidence="5">
    <location>
        <begin position="43"/>
        <end position="62"/>
    </location>
</feature>
<feature type="transmembrane region" description="Helical" evidence="5">
    <location>
        <begin position="252"/>
        <end position="270"/>
    </location>
</feature>
<dbReference type="EMBL" id="MHJU01000019">
    <property type="protein sequence ID" value="OGY72964.1"/>
    <property type="molecule type" value="Genomic_DNA"/>
</dbReference>
<dbReference type="AlphaFoldDB" id="A0A1G2A7X6"/>
<dbReference type="GO" id="GO:0016020">
    <property type="term" value="C:membrane"/>
    <property type="evidence" value="ECO:0007669"/>
    <property type="project" value="UniProtKB-SubCell"/>
</dbReference>
<keyword evidence="3 5" id="KW-1133">Transmembrane helix</keyword>
<dbReference type="Pfam" id="PF04932">
    <property type="entry name" value="Wzy_C"/>
    <property type="match status" value="1"/>
</dbReference>
<comment type="subcellular location">
    <subcellularLocation>
        <location evidence="1">Membrane</location>
        <topology evidence="1">Multi-pass membrane protein</topology>
    </subcellularLocation>
</comment>
<evidence type="ECO:0000313" key="7">
    <source>
        <dbReference type="EMBL" id="OGY72964.1"/>
    </source>
</evidence>
<evidence type="ECO:0000256" key="2">
    <source>
        <dbReference type="ARBA" id="ARBA00022692"/>
    </source>
</evidence>
<reference evidence="7 8" key="1">
    <citation type="journal article" date="2016" name="Nat. Commun.">
        <title>Thousands of microbial genomes shed light on interconnected biogeochemical processes in an aquifer system.</title>
        <authorList>
            <person name="Anantharaman K."/>
            <person name="Brown C.T."/>
            <person name="Hug L.A."/>
            <person name="Sharon I."/>
            <person name="Castelle C.J."/>
            <person name="Probst A.J."/>
            <person name="Thomas B.C."/>
            <person name="Singh A."/>
            <person name="Wilkins M.J."/>
            <person name="Karaoz U."/>
            <person name="Brodie E.L."/>
            <person name="Williams K.H."/>
            <person name="Hubbard S.S."/>
            <person name="Banfield J.F."/>
        </authorList>
    </citation>
    <scope>NUCLEOTIDE SEQUENCE [LARGE SCALE GENOMIC DNA]</scope>
</reference>
<feature type="transmembrane region" description="Helical" evidence="5">
    <location>
        <begin position="108"/>
        <end position="127"/>
    </location>
</feature>
<feature type="transmembrane region" description="Helical" evidence="5">
    <location>
        <begin position="139"/>
        <end position="160"/>
    </location>
</feature>
<name>A0A1G2A7X6_9BACT</name>
<evidence type="ECO:0000313" key="8">
    <source>
        <dbReference type="Proteomes" id="UP000178315"/>
    </source>
</evidence>